<dbReference type="Proteomes" id="UP001144256">
    <property type="component" value="Unassembled WGS sequence"/>
</dbReference>
<organism evidence="1 2">
    <name type="scientific">Vallitalea longa</name>
    <dbReference type="NCBI Taxonomy" id="2936439"/>
    <lineage>
        <taxon>Bacteria</taxon>
        <taxon>Bacillati</taxon>
        <taxon>Bacillota</taxon>
        <taxon>Clostridia</taxon>
        <taxon>Lachnospirales</taxon>
        <taxon>Vallitaleaceae</taxon>
        <taxon>Vallitalea</taxon>
    </lineage>
</organism>
<name>A0A9W5YGA2_9FIRM</name>
<reference evidence="1" key="1">
    <citation type="submission" date="2022-06" db="EMBL/GenBank/DDBJ databases">
        <title>Vallitalea longa sp. nov., an anaerobic bacterium isolated from marine sediment.</title>
        <authorList>
            <person name="Hirano S."/>
            <person name="Terahara T."/>
            <person name="Mori K."/>
            <person name="Hamada M."/>
            <person name="Matsumoto R."/>
            <person name="Kobayashi T."/>
        </authorList>
    </citation>
    <scope>NUCLEOTIDE SEQUENCE</scope>
    <source>
        <strain evidence="1">SH18-1</strain>
    </source>
</reference>
<proteinExistence type="predicted"/>
<evidence type="ECO:0000313" key="1">
    <source>
        <dbReference type="EMBL" id="GKX32121.1"/>
    </source>
</evidence>
<protein>
    <submittedName>
        <fullName evidence="1">Uncharacterized protein</fullName>
    </submittedName>
</protein>
<sequence length="191" mass="22604">MLLGVVEIYLYHYFDKEIGPFVNLSDLPVNEAQSILNTIKVKKPNSQSAKRHDKYVEYRHNCENIIRAEFAKKGGVMNRISPHYMVIEHSPWLSTWYESSTFIKIPIEEFDIKTISFTYGDSMPTFSPTINDGKEYRKKLYTYDEILKIIEKYGLPQNWNDDGRYGPERYIEAHIWSDETISKYRKRIDSI</sequence>
<dbReference type="AlphaFoldDB" id="A0A9W5YGA2"/>
<keyword evidence="2" id="KW-1185">Reference proteome</keyword>
<gene>
    <name evidence="1" type="ORF">SH1V18_46010</name>
</gene>
<accession>A0A9W5YGA2</accession>
<evidence type="ECO:0000313" key="2">
    <source>
        <dbReference type="Proteomes" id="UP001144256"/>
    </source>
</evidence>
<dbReference type="EMBL" id="BRLB01000026">
    <property type="protein sequence ID" value="GKX32121.1"/>
    <property type="molecule type" value="Genomic_DNA"/>
</dbReference>
<comment type="caution">
    <text evidence="1">The sequence shown here is derived from an EMBL/GenBank/DDBJ whole genome shotgun (WGS) entry which is preliminary data.</text>
</comment>